<name>A0ABD5V7T6_9EURY</name>
<evidence type="ECO:0000313" key="1">
    <source>
        <dbReference type="EMBL" id="MFC6906936.1"/>
    </source>
</evidence>
<proteinExistence type="predicted"/>
<dbReference type="EMBL" id="JBHSXQ010000006">
    <property type="protein sequence ID" value="MFC6906936.1"/>
    <property type="molecule type" value="Genomic_DNA"/>
</dbReference>
<dbReference type="RefSeq" id="WP_390220976.1">
    <property type="nucleotide sequence ID" value="NZ_JBBMXV010000006.1"/>
</dbReference>
<dbReference type="AlphaFoldDB" id="A0ABD5V7T6"/>
<evidence type="ECO:0000313" key="2">
    <source>
        <dbReference type="Proteomes" id="UP001596312"/>
    </source>
</evidence>
<keyword evidence="2" id="KW-1185">Reference proteome</keyword>
<accession>A0ABD5V7T6</accession>
<protein>
    <submittedName>
        <fullName evidence="1">Uncharacterized protein</fullName>
    </submittedName>
</protein>
<dbReference type="Proteomes" id="UP001596312">
    <property type="component" value="Unassembled WGS sequence"/>
</dbReference>
<gene>
    <name evidence="1" type="ORF">ACFQGH_17220</name>
</gene>
<comment type="caution">
    <text evidence="1">The sequence shown here is derived from an EMBL/GenBank/DDBJ whole genome shotgun (WGS) entry which is preliminary data.</text>
</comment>
<reference evidence="1 2" key="1">
    <citation type="journal article" date="2019" name="Int. J. Syst. Evol. Microbiol.">
        <title>The Global Catalogue of Microorganisms (GCM) 10K type strain sequencing project: providing services to taxonomists for standard genome sequencing and annotation.</title>
        <authorList>
            <consortium name="The Broad Institute Genomics Platform"/>
            <consortium name="The Broad Institute Genome Sequencing Center for Infectious Disease"/>
            <person name="Wu L."/>
            <person name="Ma J."/>
        </authorList>
    </citation>
    <scope>NUCLEOTIDE SEQUENCE [LARGE SCALE GENOMIC DNA]</scope>
    <source>
        <strain evidence="1 2">CGMCC 1.3240</strain>
    </source>
</reference>
<organism evidence="1 2">
    <name type="scientific">Halalkalicoccus tibetensis</name>
    <dbReference type="NCBI Taxonomy" id="175632"/>
    <lineage>
        <taxon>Archaea</taxon>
        <taxon>Methanobacteriati</taxon>
        <taxon>Methanobacteriota</taxon>
        <taxon>Stenosarchaea group</taxon>
        <taxon>Halobacteria</taxon>
        <taxon>Halobacteriales</taxon>
        <taxon>Halococcaceae</taxon>
        <taxon>Halalkalicoccus</taxon>
    </lineage>
</organism>
<sequence length="78" mass="8926">MPRSSPEYIPIHLGLTSKDCEAKLERLTELAATIVETKTETTGTYTETWTVMRDTDRNDSVCSLHIERQFSPSRDYSD</sequence>